<accession>A0A4R1GEE1</accession>
<evidence type="ECO:0000313" key="3">
    <source>
        <dbReference type="EMBL" id="TCK06318.1"/>
    </source>
</evidence>
<feature type="transmembrane region" description="Helical" evidence="1">
    <location>
        <begin position="53"/>
        <end position="77"/>
    </location>
</feature>
<comment type="caution">
    <text evidence="3">The sequence shown here is derived from an EMBL/GenBank/DDBJ whole genome shotgun (WGS) entry which is preliminary data.</text>
</comment>
<evidence type="ECO:0000313" key="4">
    <source>
        <dbReference type="Proteomes" id="UP000295777"/>
    </source>
</evidence>
<dbReference type="InterPro" id="IPR025517">
    <property type="entry name" value="DUF4405"/>
</dbReference>
<keyword evidence="4" id="KW-1185">Reference proteome</keyword>
<protein>
    <submittedName>
        <fullName evidence="3">Putative membrane protein</fullName>
    </submittedName>
</protein>
<feature type="transmembrane region" description="Helical" evidence="1">
    <location>
        <begin position="89"/>
        <end position="107"/>
    </location>
</feature>
<dbReference type="Proteomes" id="UP000295777">
    <property type="component" value="Unassembled WGS sequence"/>
</dbReference>
<name>A0A4R1GEE1_9BACT</name>
<organism evidence="3 4">
    <name type="scientific">Phorcysia thermohydrogeniphila</name>
    <dbReference type="NCBI Taxonomy" id="936138"/>
    <lineage>
        <taxon>Bacteria</taxon>
        <taxon>Pseudomonadati</taxon>
        <taxon>Aquificota</taxon>
        <taxon>Aquificia</taxon>
        <taxon>Desulfurobacteriales</taxon>
        <taxon>Desulfurobacteriaceae</taxon>
        <taxon>Phorcysia</taxon>
    </lineage>
</organism>
<reference evidence="3 4" key="1">
    <citation type="submission" date="2019-03" db="EMBL/GenBank/DDBJ databases">
        <title>Genomic Encyclopedia of Archaeal and Bacterial Type Strains, Phase II (KMG-II): from individual species to whole genera.</title>
        <authorList>
            <person name="Goeker M."/>
        </authorList>
    </citation>
    <scope>NUCLEOTIDE SEQUENCE [LARGE SCALE GENOMIC DNA]</scope>
    <source>
        <strain evidence="3 4">DSM 24425</strain>
    </source>
</reference>
<feature type="domain" description="Flavinylation-associated cytochrome" evidence="2">
    <location>
        <begin position="4"/>
        <end position="70"/>
    </location>
</feature>
<gene>
    <name evidence="3" type="ORF">CLV27_0119</name>
</gene>
<keyword evidence="1" id="KW-0812">Transmembrane</keyword>
<dbReference type="OrthoDB" id="9793491at2"/>
<dbReference type="Pfam" id="PF14358">
    <property type="entry name" value="DUF4405"/>
    <property type="match status" value="1"/>
</dbReference>
<sequence length="271" mass="30443">MRRFVSLFLFFTLIAMVVSGVVLYIMPHGRVAYWTGWRFLGLDKDQWDNLHTVFGFLMVFFGIWHVVLNWSSIVSYIKGKAGALLSKEFLLSSVVALVVAVGTILNLPPFSFVSEFGEQIKNMWEKPKVMPPAPHTEVFPLKKVAGLVGISPEKALKVLKDRGIKVSSLDERLKDIALKNDTTPAHIYEILLSASPKKEKTSFKFQPGSGMGRMTLREVCQELGIPVKECVKKLKSHGIEATPDKTLREIAFSQGRYPYEIVEILQGGKDE</sequence>
<keyword evidence="1" id="KW-1133">Transmembrane helix</keyword>
<dbReference type="EMBL" id="SMFV01000001">
    <property type="protein sequence ID" value="TCK06318.1"/>
    <property type="molecule type" value="Genomic_DNA"/>
</dbReference>
<keyword evidence="1" id="KW-0472">Membrane</keyword>
<proteinExistence type="predicted"/>
<dbReference type="AlphaFoldDB" id="A0A4R1GEE1"/>
<evidence type="ECO:0000259" key="2">
    <source>
        <dbReference type="Pfam" id="PF14358"/>
    </source>
</evidence>
<evidence type="ECO:0000256" key="1">
    <source>
        <dbReference type="SAM" id="Phobius"/>
    </source>
</evidence>
<dbReference type="RefSeq" id="WP_132524748.1">
    <property type="nucleotide sequence ID" value="NZ_SMFV01000001.1"/>
</dbReference>